<sequence>MLAELREQLQTEETLQQVTYHLSRCRRQSPSRRPPSRKPLLHGSNGAHAVQQRAARRRTAKPSRLDTLDARISLLHEQYTSDLARLAAAAEAGSVLGYFAPGPCVFCGAAPEHQHLNDDCADDTTAFPEFVREDQRKTIALREDLNQAVDGVRADLAGRAKRLRPTRSRR</sequence>
<comment type="caution">
    <text evidence="2">The sequence shown here is derived from an EMBL/GenBank/DDBJ whole genome shotgun (WGS) entry which is preliminary data.</text>
</comment>
<reference evidence="3" key="1">
    <citation type="journal article" date="2019" name="Int. J. Syst. Evol. Microbiol.">
        <title>The Global Catalogue of Microorganisms (GCM) 10K type strain sequencing project: providing services to taxonomists for standard genome sequencing and annotation.</title>
        <authorList>
            <consortium name="The Broad Institute Genomics Platform"/>
            <consortium name="The Broad Institute Genome Sequencing Center for Infectious Disease"/>
            <person name="Wu L."/>
            <person name="Ma J."/>
        </authorList>
    </citation>
    <scope>NUCLEOTIDE SEQUENCE [LARGE SCALE GENOMIC DNA]</scope>
    <source>
        <strain evidence="3">JCM 31486</strain>
    </source>
</reference>
<dbReference type="EMBL" id="JBHTIS010000530">
    <property type="protein sequence ID" value="MFD1046127.1"/>
    <property type="molecule type" value="Genomic_DNA"/>
</dbReference>
<evidence type="ECO:0000313" key="3">
    <source>
        <dbReference type="Proteomes" id="UP001597045"/>
    </source>
</evidence>
<protein>
    <submittedName>
        <fullName evidence="2">Uncharacterized protein</fullName>
    </submittedName>
</protein>
<dbReference type="Proteomes" id="UP001597045">
    <property type="component" value="Unassembled WGS sequence"/>
</dbReference>
<gene>
    <name evidence="2" type="ORF">ACFQ1S_11415</name>
</gene>
<keyword evidence="3" id="KW-1185">Reference proteome</keyword>
<evidence type="ECO:0000313" key="2">
    <source>
        <dbReference type="EMBL" id="MFD1046127.1"/>
    </source>
</evidence>
<name>A0ABW3M663_9PSEU</name>
<proteinExistence type="predicted"/>
<organism evidence="2 3">
    <name type="scientific">Kibdelosporangium lantanae</name>
    <dbReference type="NCBI Taxonomy" id="1497396"/>
    <lineage>
        <taxon>Bacteria</taxon>
        <taxon>Bacillati</taxon>
        <taxon>Actinomycetota</taxon>
        <taxon>Actinomycetes</taxon>
        <taxon>Pseudonocardiales</taxon>
        <taxon>Pseudonocardiaceae</taxon>
        <taxon>Kibdelosporangium</taxon>
    </lineage>
</organism>
<accession>A0ABW3M663</accession>
<feature type="compositionally biased region" description="Basic residues" evidence="1">
    <location>
        <begin position="23"/>
        <end position="40"/>
    </location>
</feature>
<evidence type="ECO:0000256" key="1">
    <source>
        <dbReference type="SAM" id="MobiDB-lite"/>
    </source>
</evidence>
<feature type="region of interest" description="Disordered" evidence="1">
    <location>
        <begin position="22"/>
        <end position="63"/>
    </location>
</feature>